<comment type="caution">
    <text evidence="1">The sequence shown here is derived from an EMBL/GenBank/DDBJ whole genome shotgun (WGS) entry which is preliminary data.</text>
</comment>
<accession>A0ACB9YT21</accession>
<keyword evidence="2" id="KW-1185">Reference proteome</keyword>
<evidence type="ECO:0000313" key="1">
    <source>
        <dbReference type="EMBL" id="KAI4862256.1"/>
    </source>
</evidence>
<name>A0ACB9YT21_9PEZI</name>
<organism evidence="1 2">
    <name type="scientific">Hypoxylon rubiginosum</name>
    <dbReference type="NCBI Taxonomy" id="110542"/>
    <lineage>
        <taxon>Eukaryota</taxon>
        <taxon>Fungi</taxon>
        <taxon>Dikarya</taxon>
        <taxon>Ascomycota</taxon>
        <taxon>Pezizomycotina</taxon>
        <taxon>Sordariomycetes</taxon>
        <taxon>Xylariomycetidae</taxon>
        <taxon>Xylariales</taxon>
        <taxon>Hypoxylaceae</taxon>
        <taxon>Hypoxylon</taxon>
    </lineage>
</organism>
<reference evidence="1 2" key="1">
    <citation type="journal article" date="2022" name="New Phytol.">
        <title>Ecological generalism drives hyperdiversity of secondary metabolite gene clusters in xylarialean endophytes.</title>
        <authorList>
            <person name="Franco M.E.E."/>
            <person name="Wisecaver J.H."/>
            <person name="Arnold A.E."/>
            <person name="Ju Y.M."/>
            <person name="Slot J.C."/>
            <person name="Ahrendt S."/>
            <person name="Moore L.P."/>
            <person name="Eastman K.E."/>
            <person name="Scott K."/>
            <person name="Konkel Z."/>
            <person name="Mondo S.J."/>
            <person name="Kuo A."/>
            <person name="Hayes R.D."/>
            <person name="Haridas S."/>
            <person name="Andreopoulos B."/>
            <person name="Riley R."/>
            <person name="LaButti K."/>
            <person name="Pangilinan J."/>
            <person name="Lipzen A."/>
            <person name="Amirebrahimi M."/>
            <person name="Yan J."/>
            <person name="Adam C."/>
            <person name="Keymanesh K."/>
            <person name="Ng V."/>
            <person name="Louie K."/>
            <person name="Northen T."/>
            <person name="Drula E."/>
            <person name="Henrissat B."/>
            <person name="Hsieh H.M."/>
            <person name="Youens-Clark K."/>
            <person name="Lutzoni F."/>
            <person name="Miadlikowska J."/>
            <person name="Eastwood D.C."/>
            <person name="Hamelin R.C."/>
            <person name="Grigoriev I.V."/>
            <person name="U'Ren J.M."/>
        </authorList>
    </citation>
    <scope>NUCLEOTIDE SEQUENCE [LARGE SCALE GENOMIC DNA]</scope>
    <source>
        <strain evidence="1 2">CBS 119005</strain>
    </source>
</reference>
<dbReference type="Proteomes" id="UP001497700">
    <property type="component" value="Unassembled WGS sequence"/>
</dbReference>
<gene>
    <name evidence="1" type="ORF">F4820DRAFT_451171</name>
</gene>
<proteinExistence type="predicted"/>
<dbReference type="EMBL" id="MU393530">
    <property type="protein sequence ID" value="KAI4862256.1"/>
    <property type="molecule type" value="Genomic_DNA"/>
</dbReference>
<evidence type="ECO:0000313" key="2">
    <source>
        <dbReference type="Proteomes" id="UP001497700"/>
    </source>
</evidence>
<sequence length="294" mass="32770">MSTTTTAVTPSVTTMEVFMNKTKADDDNVSEQVRLEDQHETVLYAMGGKALYAPVDLAKPGLRILDSACANGRWIKDLQAISPAKHEYVGTDVVESLYPNPAPEGTRFLDQSIKEPFPPEWNETFDVVHQRLVMAAAGPERTPDFVVKNLEGLLKEGGWLQMVEVATVPLPQNPTSQNQYLDMLDTLYANLYTGTAYKRSNLWSDLGKEMEAAGLKNVQKKEVIVSYGAAVADPYIRERSLRTAVAGVPNFLSVLRKMPGDVWKSEWDDLASRLYDDLKEKGGYTTYIVTWGQK</sequence>
<protein>
    <submittedName>
        <fullName evidence="1">Uncharacterized protein</fullName>
    </submittedName>
</protein>